<dbReference type="Proteomes" id="UP000221653">
    <property type="component" value="Unassembled WGS sequence"/>
</dbReference>
<dbReference type="Pfam" id="PF09344">
    <property type="entry name" value="Cas_CT1975"/>
    <property type="match status" value="1"/>
</dbReference>
<name>A0A2A9DNP4_9CORY</name>
<proteinExistence type="predicted"/>
<dbReference type="RefSeq" id="WP_048378677.1">
    <property type="nucleotide sequence ID" value="NZ_LDYE01000001.1"/>
</dbReference>
<comment type="caution">
    <text evidence="1">The sequence shown here is derived from an EMBL/GenBank/DDBJ whole genome shotgun (WGS) entry which is preliminary data.</text>
</comment>
<dbReference type="OrthoDB" id="5291250at2"/>
<accession>A0A2A9DNP4</accession>
<dbReference type="STRING" id="1724.GCA_001044175_00069"/>
<dbReference type="InterPro" id="IPR010148">
    <property type="entry name" value="CRISPR-assoc_prot_CT1975"/>
</dbReference>
<protein>
    <submittedName>
        <fullName evidence="1">CRISPR system Cascade subunit CasC</fullName>
    </submittedName>
</protein>
<sequence>MSLVIDIHALQTLPPSLINRDDTGAPKSAVFGGVSRQRVSSQSWKRAIRKDFNDRFSPELVGSRSKRLPEQIARLLEKRGDVAQADAIGRVEQLFKAAGIKTVVEKPSKKDAEDTEHNPYPQTSYLIFLSPAQVERAVTTLIEKEGEKLKKSEAQEILDTDHSADMAMFGRMVADDAAYNVDAAVQVAHAIGVHASAPEFDFFTAVDDLAEAGEETGAGMLGTVQMMSSTLYRYATVNVEGLEKNLGSQQAANETLKYFVDSFVASMPTGKINTFANQTLPELVYITVRDSRPVSLVNAFEDPVEADNDRDRRTVAADRLATEAKEVQEKYGFVPKAAYVIGLGNLADSFKEIAQEVTLPELGEKLVAEVEKLQQGAE</sequence>
<keyword evidence="2" id="KW-1185">Reference proteome</keyword>
<dbReference type="AlphaFoldDB" id="A0A2A9DNP4"/>
<dbReference type="EMBL" id="PDJF01000001">
    <property type="protein sequence ID" value="PFG27592.1"/>
    <property type="molecule type" value="Genomic_DNA"/>
</dbReference>
<gene>
    <name evidence="1" type="ORF">ATK06_0662</name>
</gene>
<organism evidence="1 2">
    <name type="scientific">Corynebacterium renale</name>
    <dbReference type="NCBI Taxonomy" id="1724"/>
    <lineage>
        <taxon>Bacteria</taxon>
        <taxon>Bacillati</taxon>
        <taxon>Actinomycetota</taxon>
        <taxon>Actinomycetes</taxon>
        <taxon>Mycobacteriales</taxon>
        <taxon>Corynebacteriaceae</taxon>
        <taxon>Corynebacterium</taxon>
    </lineage>
</organism>
<reference evidence="1 2" key="1">
    <citation type="submission" date="2017-10" db="EMBL/GenBank/DDBJ databases">
        <title>Sequencing the genomes of 1000 actinobacteria strains.</title>
        <authorList>
            <person name="Klenk H.-P."/>
        </authorList>
    </citation>
    <scope>NUCLEOTIDE SEQUENCE [LARGE SCALE GENOMIC DNA]</scope>
    <source>
        <strain evidence="1 2">DSM 20688</strain>
    </source>
</reference>
<evidence type="ECO:0000313" key="2">
    <source>
        <dbReference type="Proteomes" id="UP000221653"/>
    </source>
</evidence>
<dbReference type="NCBIfam" id="TIGR01869">
    <property type="entry name" value="casC_Cse4"/>
    <property type="match status" value="1"/>
</dbReference>
<evidence type="ECO:0000313" key="1">
    <source>
        <dbReference type="EMBL" id="PFG27592.1"/>
    </source>
</evidence>